<sequence>MEKVKRKNEDSWAYLNKWPKESWTKAYFSMLRSWIIFVITREVFNARIKEYRAKPILTILEEVRMFVMRTITKNKVKLQHQIGRLPPIQRNRLEKIRKESQKRHLVWCGNDGYHRFEIHGWPTNMAVDYLTWETDMHMQILADHRLNENPEDYCHKWLTMDSYRETYKHSLNPIPGHTSNVGEVSAPKIRRKPGPLKKKRRKDADEEPSGSKKSKRDATKLARKYKEFSCAYCGTKGHMKRSCSHRKADDIAAALTAAAATVIAKKKEKGSNTNETIEGQSSQDGEEEGDPVPATDVATSEAPTNVNAPSEIVLSQTPFSQPDNGDQEQVTPATRPNKLQPKRKAFPVPGSASVDPLQGVSAGTSLRMAEFMKFVPTPGVKPAFKPPRKK</sequence>
<evidence type="ECO:0000313" key="5">
    <source>
        <dbReference type="Proteomes" id="UP000289738"/>
    </source>
</evidence>
<feature type="domain" description="CCHC-type" evidence="3">
    <location>
        <begin position="230"/>
        <end position="243"/>
    </location>
</feature>
<dbReference type="GO" id="GO:0008270">
    <property type="term" value="F:zinc ion binding"/>
    <property type="evidence" value="ECO:0007669"/>
    <property type="project" value="UniProtKB-KW"/>
</dbReference>
<dbReference type="InterPro" id="IPR001878">
    <property type="entry name" value="Znf_CCHC"/>
</dbReference>
<gene>
    <name evidence="4" type="ORF">Ahy_B08g092259</name>
</gene>
<feature type="compositionally biased region" description="Polar residues" evidence="2">
    <location>
        <begin position="297"/>
        <end position="334"/>
    </location>
</feature>
<dbReference type="AlphaFoldDB" id="A0A444Y3N4"/>
<keyword evidence="1" id="KW-0479">Metal-binding</keyword>
<dbReference type="GO" id="GO:0003676">
    <property type="term" value="F:nucleic acid binding"/>
    <property type="evidence" value="ECO:0007669"/>
    <property type="project" value="InterPro"/>
</dbReference>
<keyword evidence="1" id="KW-0863">Zinc-finger</keyword>
<evidence type="ECO:0000259" key="3">
    <source>
        <dbReference type="PROSITE" id="PS50158"/>
    </source>
</evidence>
<evidence type="ECO:0000256" key="2">
    <source>
        <dbReference type="SAM" id="MobiDB-lite"/>
    </source>
</evidence>
<feature type="region of interest" description="Disordered" evidence="2">
    <location>
        <begin position="171"/>
        <end position="220"/>
    </location>
</feature>
<dbReference type="PROSITE" id="PS50158">
    <property type="entry name" value="ZF_CCHC"/>
    <property type="match status" value="1"/>
</dbReference>
<proteinExistence type="predicted"/>
<evidence type="ECO:0000256" key="1">
    <source>
        <dbReference type="PROSITE-ProRule" id="PRU00047"/>
    </source>
</evidence>
<dbReference type="SUPFAM" id="SSF57756">
    <property type="entry name" value="Retrovirus zinc finger-like domains"/>
    <property type="match status" value="1"/>
</dbReference>
<comment type="caution">
    <text evidence="4">The sequence shown here is derived from an EMBL/GenBank/DDBJ whole genome shotgun (WGS) entry which is preliminary data.</text>
</comment>
<keyword evidence="1" id="KW-0862">Zinc</keyword>
<accession>A0A444Y3N4</accession>
<dbReference type="EMBL" id="SDMP01000018">
    <property type="protein sequence ID" value="RYQ96499.1"/>
    <property type="molecule type" value="Genomic_DNA"/>
</dbReference>
<organism evidence="4 5">
    <name type="scientific">Arachis hypogaea</name>
    <name type="common">Peanut</name>
    <dbReference type="NCBI Taxonomy" id="3818"/>
    <lineage>
        <taxon>Eukaryota</taxon>
        <taxon>Viridiplantae</taxon>
        <taxon>Streptophyta</taxon>
        <taxon>Embryophyta</taxon>
        <taxon>Tracheophyta</taxon>
        <taxon>Spermatophyta</taxon>
        <taxon>Magnoliopsida</taxon>
        <taxon>eudicotyledons</taxon>
        <taxon>Gunneridae</taxon>
        <taxon>Pentapetalae</taxon>
        <taxon>rosids</taxon>
        <taxon>fabids</taxon>
        <taxon>Fabales</taxon>
        <taxon>Fabaceae</taxon>
        <taxon>Papilionoideae</taxon>
        <taxon>50 kb inversion clade</taxon>
        <taxon>dalbergioids sensu lato</taxon>
        <taxon>Dalbergieae</taxon>
        <taxon>Pterocarpus clade</taxon>
        <taxon>Arachis</taxon>
    </lineage>
</organism>
<protein>
    <recommendedName>
        <fullName evidence="3">CCHC-type domain-containing protein</fullName>
    </recommendedName>
</protein>
<dbReference type="Proteomes" id="UP000289738">
    <property type="component" value="Chromosome B08"/>
</dbReference>
<evidence type="ECO:0000313" key="4">
    <source>
        <dbReference type="EMBL" id="RYQ96499.1"/>
    </source>
</evidence>
<feature type="region of interest" description="Disordered" evidence="2">
    <location>
        <begin position="266"/>
        <end position="357"/>
    </location>
</feature>
<name>A0A444Y3N4_ARAHY</name>
<dbReference type="InterPro" id="IPR036875">
    <property type="entry name" value="Znf_CCHC_sf"/>
</dbReference>
<keyword evidence="5" id="KW-1185">Reference proteome</keyword>
<reference evidence="4 5" key="1">
    <citation type="submission" date="2019-01" db="EMBL/GenBank/DDBJ databases">
        <title>Sequencing of cultivated peanut Arachis hypogaea provides insights into genome evolution and oil improvement.</title>
        <authorList>
            <person name="Chen X."/>
        </authorList>
    </citation>
    <scope>NUCLEOTIDE SEQUENCE [LARGE SCALE GENOMIC DNA]</scope>
    <source>
        <strain evidence="5">cv. Fuhuasheng</strain>
        <tissue evidence="4">Leaves</tissue>
    </source>
</reference>
<feature type="compositionally biased region" description="Basic residues" evidence="2">
    <location>
        <begin position="188"/>
        <end position="201"/>
    </location>
</feature>